<feature type="region of interest" description="Disordered" evidence="1">
    <location>
        <begin position="1"/>
        <end position="32"/>
    </location>
</feature>
<reference evidence="2" key="1">
    <citation type="submission" date="2020-10" db="EMBL/GenBank/DDBJ databases">
        <title>High-Quality Genome Resource of Clonostachys rosea strain S41 by Oxford Nanopore Long-Read Sequencing.</title>
        <authorList>
            <person name="Wang H."/>
        </authorList>
    </citation>
    <scope>NUCLEOTIDE SEQUENCE</scope>
    <source>
        <strain evidence="2">S41</strain>
    </source>
</reference>
<dbReference type="AlphaFoldDB" id="A0A8H7N7V4"/>
<gene>
    <name evidence="2" type="ORF">IM811_014999</name>
</gene>
<dbReference type="Proteomes" id="UP000616885">
    <property type="component" value="Unassembled WGS sequence"/>
</dbReference>
<protein>
    <submittedName>
        <fullName evidence="2">Uncharacterized protein</fullName>
    </submittedName>
</protein>
<feature type="compositionally biased region" description="Polar residues" evidence="1">
    <location>
        <begin position="211"/>
        <end position="237"/>
    </location>
</feature>
<sequence length="277" mass="29722">MMCSSNCLSDGGQVERYTRDVSPGSGEQASSPANFFSAGHPVHQVPAASAQGACYFYLPGQQLLPEQTDCSRLMPAQPHQEDSRTYNENLTVGQSDCLEVRLNTWDHHAPLTGQESGCFSLKHHSEEGIQVSSYSLLTPASSVVWSSPDFTTSQTASQVSESYWAPVPLFAPSAVDSHPSAYPDVLLSSYQTKIEGQLDYSTASDIGNFSSSSTPMLRTTSSTPLPASVTSNNSSRLGTHDTDEAAMKTLPGAPLSAAVEAMRRLPKRPMHNSSTEL</sequence>
<organism evidence="2 3">
    <name type="scientific">Bionectria ochroleuca</name>
    <name type="common">Gliocladium roseum</name>
    <dbReference type="NCBI Taxonomy" id="29856"/>
    <lineage>
        <taxon>Eukaryota</taxon>
        <taxon>Fungi</taxon>
        <taxon>Dikarya</taxon>
        <taxon>Ascomycota</taxon>
        <taxon>Pezizomycotina</taxon>
        <taxon>Sordariomycetes</taxon>
        <taxon>Hypocreomycetidae</taxon>
        <taxon>Hypocreales</taxon>
        <taxon>Bionectriaceae</taxon>
        <taxon>Clonostachys</taxon>
    </lineage>
</organism>
<name>A0A8H7N7V4_BIOOC</name>
<comment type="caution">
    <text evidence="2">The sequence shown here is derived from an EMBL/GenBank/DDBJ whole genome shotgun (WGS) entry which is preliminary data.</text>
</comment>
<accession>A0A8H7N7V4</accession>
<evidence type="ECO:0000256" key="1">
    <source>
        <dbReference type="SAM" id="MobiDB-lite"/>
    </source>
</evidence>
<evidence type="ECO:0000313" key="2">
    <source>
        <dbReference type="EMBL" id="KAF9750779.1"/>
    </source>
</evidence>
<proteinExistence type="predicted"/>
<dbReference type="EMBL" id="JADCTT010000006">
    <property type="protein sequence ID" value="KAF9750779.1"/>
    <property type="molecule type" value="Genomic_DNA"/>
</dbReference>
<feature type="region of interest" description="Disordered" evidence="1">
    <location>
        <begin position="211"/>
        <end position="239"/>
    </location>
</feature>
<evidence type="ECO:0000313" key="3">
    <source>
        <dbReference type="Proteomes" id="UP000616885"/>
    </source>
</evidence>